<dbReference type="AlphaFoldDB" id="A0A1D8CYT2"/>
<name>A0A1D8CYT2_CHLLM</name>
<protein>
    <submittedName>
        <fullName evidence="11">Uncharacterized protein</fullName>
    </submittedName>
</protein>
<evidence type="ECO:0000256" key="7">
    <source>
        <dbReference type="ARBA" id="ARBA00023054"/>
    </source>
</evidence>
<keyword evidence="6 10" id="KW-0802">TPR repeat</keyword>
<dbReference type="InterPro" id="IPR002151">
    <property type="entry name" value="Kinesin_light"/>
</dbReference>
<evidence type="ECO:0000256" key="3">
    <source>
        <dbReference type="ARBA" id="ARBA00022490"/>
    </source>
</evidence>
<keyword evidence="4" id="KW-0493">Microtubule</keyword>
<keyword evidence="3" id="KW-0963">Cytoplasm</keyword>
<evidence type="ECO:0000256" key="2">
    <source>
        <dbReference type="ARBA" id="ARBA00009622"/>
    </source>
</evidence>
<comment type="similarity">
    <text evidence="2">Belongs to the kinesin light chain family.</text>
</comment>
<dbReference type="GO" id="GO:0007018">
    <property type="term" value="P:microtubule-based movement"/>
    <property type="evidence" value="ECO:0007669"/>
    <property type="project" value="TreeGrafter"/>
</dbReference>
<comment type="subcellular location">
    <subcellularLocation>
        <location evidence="1">Cytoplasm</location>
        <location evidence="1">Cytoskeleton</location>
    </subcellularLocation>
</comment>
<dbReference type="PANTHER" id="PTHR45783">
    <property type="entry name" value="KINESIN LIGHT CHAIN"/>
    <property type="match status" value="1"/>
</dbReference>
<dbReference type="STRING" id="274537.BIU88_03405"/>
<keyword evidence="9" id="KW-0206">Cytoskeleton</keyword>
<dbReference type="InterPro" id="IPR011990">
    <property type="entry name" value="TPR-like_helical_dom_sf"/>
</dbReference>
<keyword evidence="7" id="KW-0175">Coiled coil</keyword>
<keyword evidence="12" id="KW-1185">Reference proteome</keyword>
<keyword evidence="5" id="KW-0677">Repeat</keyword>
<dbReference type="PANTHER" id="PTHR45783:SF3">
    <property type="entry name" value="KINESIN LIGHT CHAIN"/>
    <property type="match status" value="1"/>
</dbReference>
<evidence type="ECO:0000256" key="5">
    <source>
        <dbReference type="ARBA" id="ARBA00022737"/>
    </source>
</evidence>
<dbReference type="KEGG" id="clz:BIU88_03405"/>
<dbReference type="GO" id="GO:0005874">
    <property type="term" value="C:microtubule"/>
    <property type="evidence" value="ECO:0007669"/>
    <property type="project" value="UniProtKB-KW"/>
</dbReference>
<dbReference type="InterPro" id="IPR019734">
    <property type="entry name" value="TPR_rpt"/>
</dbReference>
<feature type="repeat" description="TPR" evidence="10">
    <location>
        <begin position="324"/>
        <end position="357"/>
    </location>
</feature>
<dbReference type="GO" id="GO:0019894">
    <property type="term" value="F:kinesin binding"/>
    <property type="evidence" value="ECO:0007669"/>
    <property type="project" value="TreeGrafter"/>
</dbReference>
<dbReference type="SUPFAM" id="SSF48452">
    <property type="entry name" value="TPR-like"/>
    <property type="match status" value="2"/>
</dbReference>
<evidence type="ECO:0000313" key="11">
    <source>
        <dbReference type="EMBL" id="AOS83271.1"/>
    </source>
</evidence>
<evidence type="ECO:0000256" key="6">
    <source>
        <dbReference type="ARBA" id="ARBA00022803"/>
    </source>
</evidence>
<keyword evidence="8" id="KW-0505">Motor protein</keyword>
<evidence type="ECO:0000256" key="1">
    <source>
        <dbReference type="ARBA" id="ARBA00004245"/>
    </source>
</evidence>
<evidence type="ECO:0000313" key="12">
    <source>
        <dbReference type="Proteomes" id="UP000095185"/>
    </source>
</evidence>
<proteinExistence type="inferred from homology"/>
<reference evidence="11" key="1">
    <citation type="submission" date="2016-09" db="EMBL/GenBank/DDBJ databases">
        <title>Genome sequence of Chlorobaculum limnaeum.</title>
        <authorList>
            <person name="Liu Z."/>
            <person name="Tank M."/>
            <person name="Bryant D.A."/>
        </authorList>
    </citation>
    <scope>NUCLEOTIDE SEQUENCE [LARGE SCALE GENOMIC DNA]</scope>
    <source>
        <strain evidence="11">DSM 1677</strain>
    </source>
</reference>
<dbReference type="EMBL" id="CP017305">
    <property type="protein sequence ID" value="AOS83271.1"/>
    <property type="molecule type" value="Genomic_DNA"/>
</dbReference>
<dbReference type="PRINTS" id="PR00381">
    <property type="entry name" value="KINESINLIGHT"/>
</dbReference>
<evidence type="ECO:0000256" key="10">
    <source>
        <dbReference type="PROSITE-ProRule" id="PRU00339"/>
    </source>
</evidence>
<evidence type="ECO:0000256" key="8">
    <source>
        <dbReference type="ARBA" id="ARBA00023175"/>
    </source>
</evidence>
<feature type="repeat" description="TPR" evidence="10">
    <location>
        <begin position="240"/>
        <end position="273"/>
    </location>
</feature>
<sequence length="381" mass="42911">MTIIGAIVTGMFGWLGDKKKQQGITINPDHNTGIIVSGGNLYQGLNPTQLTEYRSIILQHDWEATKENPAFRKLVRAAHGGKDVEQLDAYSRAKFWEDLSNFLDKVVQADADAQKLFQQGSVGAELKALIPKIEAARDNFNYDEVNRLLAEFRDKHNDLQQDLAKVHYLQGQTYELQINYPEAERYYKKAAAIEDENPFYLDAHATILWKMGRYDEAEPLFRRALTIGEKTLGPNHPDVAASRNNLALLLYAQGNYRDAEPLYRRAIDIGEKTLGPNHPDVATWLNNLALLLKAQGNYADAEPLYRRALAIGEKTLGPNHPNVATRLNNLANLLYAQGKYDDAEPLFRRALAILEKSLGPKHPTTITIRNNLNDLLAEKKP</sequence>
<dbReference type="Gene3D" id="1.25.40.10">
    <property type="entry name" value="Tetratricopeptide repeat domain"/>
    <property type="match status" value="2"/>
</dbReference>
<organism evidence="11 12">
    <name type="scientific">Chlorobaculum limnaeum</name>
    <dbReference type="NCBI Taxonomy" id="274537"/>
    <lineage>
        <taxon>Bacteria</taxon>
        <taxon>Pseudomonadati</taxon>
        <taxon>Chlorobiota</taxon>
        <taxon>Chlorobiia</taxon>
        <taxon>Chlorobiales</taxon>
        <taxon>Chlorobiaceae</taxon>
        <taxon>Chlorobaculum</taxon>
    </lineage>
</organism>
<dbReference type="Proteomes" id="UP000095185">
    <property type="component" value="Chromosome"/>
</dbReference>
<dbReference type="GO" id="GO:0005871">
    <property type="term" value="C:kinesin complex"/>
    <property type="evidence" value="ECO:0007669"/>
    <property type="project" value="InterPro"/>
</dbReference>
<evidence type="ECO:0000256" key="4">
    <source>
        <dbReference type="ARBA" id="ARBA00022701"/>
    </source>
</evidence>
<feature type="repeat" description="TPR" evidence="10">
    <location>
        <begin position="164"/>
        <end position="197"/>
    </location>
</feature>
<dbReference type="Pfam" id="PF13424">
    <property type="entry name" value="TPR_12"/>
    <property type="match status" value="2"/>
</dbReference>
<evidence type="ECO:0000256" key="9">
    <source>
        <dbReference type="ARBA" id="ARBA00023212"/>
    </source>
</evidence>
<gene>
    <name evidence="11" type="ORF">BIU88_03405</name>
</gene>
<dbReference type="PROSITE" id="PS50005">
    <property type="entry name" value="TPR"/>
    <property type="match status" value="3"/>
</dbReference>
<accession>A0A1D8CYT2</accession>
<dbReference type="GO" id="GO:0005737">
    <property type="term" value="C:cytoplasm"/>
    <property type="evidence" value="ECO:0007669"/>
    <property type="project" value="TreeGrafter"/>
</dbReference>
<dbReference type="SMART" id="SM00028">
    <property type="entry name" value="TPR"/>
    <property type="match status" value="5"/>
</dbReference>